<feature type="chain" id="PRO_5046290588" evidence="3">
    <location>
        <begin position="32"/>
        <end position="577"/>
    </location>
</feature>
<feature type="signal peptide" evidence="3">
    <location>
        <begin position="1"/>
        <end position="31"/>
    </location>
</feature>
<dbReference type="Proteomes" id="UP001597197">
    <property type="component" value="Unassembled WGS sequence"/>
</dbReference>
<evidence type="ECO:0000256" key="3">
    <source>
        <dbReference type="SAM" id="SignalP"/>
    </source>
</evidence>
<dbReference type="CDD" id="cd06268">
    <property type="entry name" value="PBP1_ABC_transporter_LIVBP-like"/>
    <property type="match status" value="1"/>
</dbReference>
<gene>
    <name evidence="5" type="ORF">ACFSDX_23000</name>
</gene>
<dbReference type="SUPFAM" id="SSF48452">
    <property type="entry name" value="TPR-like"/>
    <property type="match status" value="1"/>
</dbReference>
<keyword evidence="6" id="KW-1185">Reference proteome</keyword>
<evidence type="ECO:0000313" key="6">
    <source>
        <dbReference type="Proteomes" id="UP001597197"/>
    </source>
</evidence>
<dbReference type="InterPro" id="IPR019734">
    <property type="entry name" value="TPR_rpt"/>
</dbReference>
<reference evidence="6" key="1">
    <citation type="journal article" date="2019" name="Int. J. Syst. Evol. Microbiol.">
        <title>The Global Catalogue of Microorganisms (GCM) 10K type strain sequencing project: providing services to taxonomists for standard genome sequencing and annotation.</title>
        <authorList>
            <consortium name="The Broad Institute Genomics Platform"/>
            <consortium name="The Broad Institute Genome Sequencing Center for Infectious Disease"/>
            <person name="Wu L."/>
            <person name="Ma J."/>
        </authorList>
    </citation>
    <scope>NUCLEOTIDE SEQUENCE [LARGE SCALE GENOMIC DNA]</scope>
    <source>
        <strain evidence="6">CGMCC 1.15795</strain>
    </source>
</reference>
<dbReference type="Gene3D" id="1.25.40.10">
    <property type="entry name" value="Tetratricopeptide repeat domain"/>
    <property type="match status" value="1"/>
</dbReference>
<organism evidence="5 6">
    <name type="scientific">Hymenobacter bucti</name>
    <dbReference type="NCBI Taxonomy" id="1844114"/>
    <lineage>
        <taxon>Bacteria</taxon>
        <taxon>Pseudomonadati</taxon>
        <taxon>Bacteroidota</taxon>
        <taxon>Cytophagia</taxon>
        <taxon>Cytophagales</taxon>
        <taxon>Hymenobacteraceae</taxon>
        <taxon>Hymenobacter</taxon>
    </lineage>
</organism>
<evidence type="ECO:0000256" key="1">
    <source>
        <dbReference type="ARBA" id="ARBA00010062"/>
    </source>
</evidence>
<accession>A0ABW4R1Z9</accession>
<comment type="caution">
    <text evidence="5">The sequence shown here is derived from an EMBL/GenBank/DDBJ whole genome shotgun (WGS) entry which is preliminary data.</text>
</comment>
<protein>
    <submittedName>
        <fullName evidence="5">ABC transporter substrate-binding protein</fullName>
    </submittedName>
</protein>
<dbReference type="InterPro" id="IPR051010">
    <property type="entry name" value="BCAA_transport"/>
</dbReference>
<sequence length="577" mass="63101">MTYFFRAAPASLRRLLLLGPWALLLSLGASAQGQLTRYQTAKTQLDQGRYAVAMQQLQPLTQPVNHFAQAPDAAYLYAVAATRLGQWAEAEQMLNLIRNQYPTYAGLNEALYLQGQVSFEQGDYDTALRTLGQLPAEQYAPLREAMQTNYLSKLKDRATWQRLRQRYPQSKLVGRLYADFLLANGPLPDPDRQQLDALITQFKLDRNRYAAVLATAPAAPKALPRKGTYNIGVLLPFELQDNTWQTQRKNQFVTDLYAGLRLAQDSLQRAGHPVQLFAYDTGADTLTLKSVLALPELAGMDMLVGPVYKSGAKLLARFAREHQIVCINPLSQDAGLVLDNPYHYLYMPSATTQGRLAAQFAASAFGIGRPAVLLHEDVKDDNDFALAYQAAYEEAGGKILASRAFRANDPASLAAAYTGLDLAGASHLVVASDDRKAGPAAFAALGAVPGATRPALLVPGEWLDNPSLGLGQLGGGNVYYYHPKYFDAQRPSFRRFRQLYLAKQNLPPSTFASQGFELLLFFGSALQQFGPAFQGGLAAAPPLPGAIFEGLAYPGGAHDNQVVPMVKLSNLEFQLVR</sequence>
<dbReference type="PANTHER" id="PTHR30483">
    <property type="entry name" value="LEUCINE-SPECIFIC-BINDING PROTEIN"/>
    <property type="match status" value="1"/>
</dbReference>
<dbReference type="Pfam" id="PF13458">
    <property type="entry name" value="Peripla_BP_6"/>
    <property type="match status" value="1"/>
</dbReference>
<dbReference type="SUPFAM" id="SSF53822">
    <property type="entry name" value="Periplasmic binding protein-like I"/>
    <property type="match status" value="1"/>
</dbReference>
<proteinExistence type="inferred from homology"/>
<dbReference type="InterPro" id="IPR028082">
    <property type="entry name" value="Peripla_BP_I"/>
</dbReference>
<dbReference type="InterPro" id="IPR011990">
    <property type="entry name" value="TPR-like_helical_dom_sf"/>
</dbReference>
<keyword evidence="2 3" id="KW-0732">Signal</keyword>
<evidence type="ECO:0000313" key="5">
    <source>
        <dbReference type="EMBL" id="MFD1875320.1"/>
    </source>
</evidence>
<dbReference type="Gene3D" id="3.40.50.2300">
    <property type="match status" value="2"/>
</dbReference>
<dbReference type="EMBL" id="JBHUFD010000018">
    <property type="protein sequence ID" value="MFD1875320.1"/>
    <property type="molecule type" value="Genomic_DNA"/>
</dbReference>
<dbReference type="PANTHER" id="PTHR30483:SF6">
    <property type="entry name" value="PERIPLASMIC BINDING PROTEIN OF ABC TRANSPORTER FOR NATURAL AMINO ACIDS"/>
    <property type="match status" value="1"/>
</dbReference>
<dbReference type="InterPro" id="IPR028081">
    <property type="entry name" value="Leu-bd"/>
</dbReference>
<name>A0ABW4R1Z9_9BACT</name>
<evidence type="ECO:0000259" key="4">
    <source>
        <dbReference type="Pfam" id="PF13458"/>
    </source>
</evidence>
<feature type="domain" description="Leucine-binding protein" evidence="4">
    <location>
        <begin position="258"/>
        <end position="531"/>
    </location>
</feature>
<evidence type="ECO:0000256" key="2">
    <source>
        <dbReference type="ARBA" id="ARBA00022729"/>
    </source>
</evidence>
<dbReference type="Pfam" id="PF13174">
    <property type="entry name" value="TPR_6"/>
    <property type="match status" value="2"/>
</dbReference>
<comment type="similarity">
    <text evidence="1">Belongs to the leucine-binding protein family.</text>
</comment>
<dbReference type="RefSeq" id="WP_382317883.1">
    <property type="nucleotide sequence ID" value="NZ_JBHUFD010000018.1"/>
</dbReference>